<name>A0A4Y4CY43_ZOORA</name>
<dbReference type="RefSeq" id="WP_141352353.1">
    <property type="nucleotide sequence ID" value="NZ_BJNV01000038.1"/>
</dbReference>
<keyword evidence="2" id="KW-1185">Reference proteome</keyword>
<accession>A0A4Y4CY43</accession>
<organism evidence="1 2">
    <name type="scientific">Zoogloea ramigera</name>
    <dbReference type="NCBI Taxonomy" id="350"/>
    <lineage>
        <taxon>Bacteria</taxon>
        <taxon>Pseudomonadati</taxon>
        <taxon>Pseudomonadota</taxon>
        <taxon>Betaproteobacteria</taxon>
        <taxon>Rhodocyclales</taxon>
        <taxon>Zoogloeaceae</taxon>
        <taxon>Zoogloea</taxon>
    </lineage>
</organism>
<comment type="caution">
    <text evidence="1">The sequence shown here is derived from an EMBL/GenBank/DDBJ whole genome shotgun (WGS) entry which is preliminary data.</text>
</comment>
<dbReference type="Proteomes" id="UP000318422">
    <property type="component" value="Unassembled WGS sequence"/>
</dbReference>
<dbReference type="EMBL" id="BJNV01000038">
    <property type="protein sequence ID" value="GEC96233.1"/>
    <property type="molecule type" value="Genomic_DNA"/>
</dbReference>
<sequence>MKPFLTDKTCPERIRTPAPPAVFGLPVRTLSIASRWCSPATGALLAGEIGRKPANLHLHIQRISLWHGLGDDDATAAAVIDLWIILGALGQELRTRMLRQHYAALDKLDLGLYLSERLEPGLDRHDPLIALPGSVLSRPVAGARAFLRTVPLPSATAP</sequence>
<dbReference type="OrthoDB" id="9180521at2"/>
<dbReference type="AlphaFoldDB" id="A0A4Y4CY43"/>
<proteinExistence type="predicted"/>
<reference evidence="1 2" key="1">
    <citation type="submission" date="2019-06" db="EMBL/GenBank/DDBJ databases">
        <title>Whole genome shotgun sequence of Zoogloea ramigera NBRC 15342.</title>
        <authorList>
            <person name="Hosoyama A."/>
            <person name="Uohara A."/>
            <person name="Ohji S."/>
            <person name="Ichikawa N."/>
        </authorList>
    </citation>
    <scope>NUCLEOTIDE SEQUENCE [LARGE SCALE GENOMIC DNA]</scope>
    <source>
        <strain evidence="1 2">NBRC 15342</strain>
    </source>
</reference>
<evidence type="ECO:0000313" key="2">
    <source>
        <dbReference type="Proteomes" id="UP000318422"/>
    </source>
</evidence>
<gene>
    <name evidence="1" type="ORF">ZRA01_23060</name>
</gene>
<evidence type="ECO:0000313" key="1">
    <source>
        <dbReference type="EMBL" id="GEC96233.1"/>
    </source>
</evidence>
<protein>
    <submittedName>
        <fullName evidence="1">Uncharacterized protein</fullName>
    </submittedName>
</protein>